<protein>
    <submittedName>
        <fullName evidence="1">RHS repeat-associated core domain-containing protein</fullName>
    </submittedName>
</protein>
<name>A0ACC6PKC6_9BACL</name>
<reference evidence="1" key="1">
    <citation type="submission" date="2024-03" db="EMBL/GenBank/DDBJ databases">
        <title>Whole genome sequecning of epiphytes from Marcgravia umbellata leaves.</title>
        <authorList>
            <person name="Kumar G."/>
            <person name="Savka M.A."/>
        </authorList>
    </citation>
    <scope>NUCLEOTIDE SEQUENCE</scope>
    <source>
        <strain evidence="1">RIT_BL5</strain>
    </source>
</reference>
<proteinExistence type="predicted"/>
<evidence type="ECO:0000313" key="2">
    <source>
        <dbReference type="Proteomes" id="UP001380953"/>
    </source>
</evidence>
<dbReference type="EMBL" id="JBBKAR010000068">
    <property type="protein sequence ID" value="MEJ8307393.1"/>
    <property type="molecule type" value="Genomic_DNA"/>
</dbReference>
<keyword evidence="2" id="KW-1185">Reference proteome</keyword>
<comment type="caution">
    <text evidence="1">The sequence shown here is derived from an EMBL/GenBank/DDBJ whole genome shotgun (WGS) entry which is preliminary data.</text>
</comment>
<gene>
    <name evidence="1" type="ORF">WKI47_26105</name>
</gene>
<sequence>MLAYLDRQYAFQGFFLMYGDLNMTYTTDNRLATFDGQAVTYDAEGNMLNGPLGGTMQDYQYDARNRLTQAGGASYGYDNENNRNSITVNGVTTKQIINPHAVMSQVLMETDAVETPQAWYVYGLGLIGHEDAAGSYQTYHYDLRGSTVALTDEQGQVTDTYTYDTYGERLSHEGASTQPFQYNGRDGVQTDVNGLYQMRARYYNPEIKRFVNRDVLSGSIGNGLTMNRYAYVNGNPVSFIDPFGLSADGATWWQTGLSFVADATPFVGTIKGIQEVFSGVDLITGQQMSVTDRVATGVGTAASLIPFGKHIGKYLTKEGIDGGAWLIGKLKKTPVQTVEPRDYRLKLDLQLFGGTSAETIDLYRAVTPEEFDDIMATGKFRFGPRSMDAKQFGHVGEEVLNLANTRIMIDTAAIVKTTIPRSAFEQFDHTPLDTKFLKSGATTVLPEMLELLNKSIKNIDHWF</sequence>
<organism evidence="1 2">
    <name type="scientific">Saccharibacillus sacchari</name>
    <dbReference type="NCBI Taxonomy" id="456493"/>
    <lineage>
        <taxon>Bacteria</taxon>
        <taxon>Bacillati</taxon>
        <taxon>Bacillota</taxon>
        <taxon>Bacilli</taxon>
        <taxon>Bacillales</taxon>
        <taxon>Paenibacillaceae</taxon>
        <taxon>Saccharibacillus</taxon>
    </lineage>
</organism>
<accession>A0ACC6PKC6</accession>
<evidence type="ECO:0000313" key="1">
    <source>
        <dbReference type="EMBL" id="MEJ8307393.1"/>
    </source>
</evidence>
<dbReference type="Proteomes" id="UP001380953">
    <property type="component" value="Unassembled WGS sequence"/>
</dbReference>